<reference evidence="2 3" key="2">
    <citation type="journal article" date="2010" name="Nucleic Acids Res.">
        <title>BeetleBase in 2010: revisions to provide comprehensive genomic information for Tribolium castaneum.</title>
        <authorList>
            <person name="Kim H.S."/>
            <person name="Murphy T."/>
            <person name="Xia J."/>
            <person name="Caragea D."/>
            <person name="Park Y."/>
            <person name="Beeman R.W."/>
            <person name="Lorenzen M.D."/>
            <person name="Butcher S."/>
            <person name="Manak J.R."/>
            <person name="Brown S.J."/>
        </authorList>
    </citation>
    <scope>GENOME REANNOTATION</scope>
    <source>
        <strain evidence="2 3">Georgia GA2</strain>
    </source>
</reference>
<organism evidence="2 3">
    <name type="scientific">Tribolium castaneum</name>
    <name type="common">Red flour beetle</name>
    <dbReference type="NCBI Taxonomy" id="7070"/>
    <lineage>
        <taxon>Eukaryota</taxon>
        <taxon>Metazoa</taxon>
        <taxon>Ecdysozoa</taxon>
        <taxon>Arthropoda</taxon>
        <taxon>Hexapoda</taxon>
        <taxon>Insecta</taxon>
        <taxon>Pterygota</taxon>
        <taxon>Neoptera</taxon>
        <taxon>Endopterygota</taxon>
        <taxon>Coleoptera</taxon>
        <taxon>Polyphaga</taxon>
        <taxon>Cucujiformia</taxon>
        <taxon>Tenebrionidae</taxon>
        <taxon>Tenebrionidae incertae sedis</taxon>
        <taxon>Tribolium</taxon>
    </lineage>
</organism>
<dbReference type="HOGENOM" id="CLU_1284777_0_0_1"/>
<dbReference type="PANTHER" id="PTHR21505:SF15">
    <property type="entry name" value="RE18252P"/>
    <property type="match status" value="1"/>
</dbReference>
<dbReference type="SMART" id="SM00595">
    <property type="entry name" value="MADF"/>
    <property type="match status" value="1"/>
</dbReference>
<reference evidence="2 3" key="1">
    <citation type="journal article" date="2008" name="Nature">
        <title>The genome of the model beetle and pest Tribolium castaneum.</title>
        <authorList>
            <consortium name="Tribolium Genome Sequencing Consortium"/>
            <person name="Richards S."/>
            <person name="Gibbs R.A."/>
            <person name="Weinstock G.M."/>
            <person name="Brown S.J."/>
            <person name="Denell R."/>
            <person name="Beeman R.W."/>
            <person name="Gibbs R."/>
            <person name="Beeman R.W."/>
            <person name="Brown S.J."/>
            <person name="Bucher G."/>
            <person name="Friedrich M."/>
            <person name="Grimmelikhuijzen C.J."/>
            <person name="Klingler M."/>
            <person name="Lorenzen M."/>
            <person name="Richards S."/>
            <person name="Roth S."/>
            <person name="Schroder R."/>
            <person name="Tautz D."/>
            <person name="Zdobnov E.M."/>
            <person name="Muzny D."/>
            <person name="Gibbs R.A."/>
            <person name="Weinstock G.M."/>
            <person name="Attaway T."/>
            <person name="Bell S."/>
            <person name="Buhay C.J."/>
            <person name="Chandrabose M.N."/>
            <person name="Chavez D."/>
            <person name="Clerk-Blankenburg K.P."/>
            <person name="Cree A."/>
            <person name="Dao M."/>
            <person name="Davis C."/>
            <person name="Chacko J."/>
            <person name="Dinh H."/>
            <person name="Dugan-Rocha S."/>
            <person name="Fowler G."/>
            <person name="Garner T.T."/>
            <person name="Garnes J."/>
            <person name="Gnirke A."/>
            <person name="Hawes A."/>
            <person name="Hernandez J."/>
            <person name="Hines S."/>
            <person name="Holder M."/>
            <person name="Hume J."/>
            <person name="Jhangiani S.N."/>
            <person name="Joshi V."/>
            <person name="Khan Z.M."/>
            <person name="Jackson L."/>
            <person name="Kovar C."/>
            <person name="Kowis A."/>
            <person name="Lee S."/>
            <person name="Lewis L.R."/>
            <person name="Margolis J."/>
            <person name="Morgan M."/>
            <person name="Nazareth L.V."/>
            <person name="Nguyen N."/>
            <person name="Okwuonu G."/>
            <person name="Parker D."/>
            <person name="Richards S."/>
            <person name="Ruiz S.J."/>
            <person name="Santibanez J."/>
            <person name="Savard J."/>
            <person name="Scherer S.E."/>
            <person name="Schneider B."/>
            <person name="Sodergren E."/>
            <person name="Tautz D."/>
            <person name="Vattahil S."/>
            <person name="Villasana D."/>
            <person name="White C.S."/>
            <person name="Wright R."/>
            <person name="Park Y."/>
            <person name="Beeman R.W."/>
            <person name="Lord J."/>
            <person name="Oppert B."/>
            <person name="Lorenzen M."/>
            <person name="Brown S."/>
            <person name="Wang L."/>
            <person name="Savard J."/>
            <person name="Tautz D."/>
            <person name="Richards S."/>
            <person name="Weinstock G."/>
            <person name="Gibbs R.A."/>
            <person name="Liu Y."/>
            <person name="Worley K."/>
            <person name="Weinstock G."/>
            <person name="Elsik C.G."/>
            <person name="Reese J.T."/>
            <person name="Elhaik E."/>
            <person name="Landan G."/>
            <person name="Graur D."/>
            <person name="Arensburger P."/>
            <person name="Atkinson P."/>
            <person name="Beeman R.W."/>
            <person name="Beidler J."/>
            <person name="Brown S.J."/>
            <person name="Demuth J.P."/>
            <person name="Drury D.W."/>
            <person name="Du Y.Z."/>
            <person name="Fujiwara H."/>
            <person name="Lorenzen M."/>
            <person name="Maselli V."/>
            <person name="Osanai M."/>
            <person name="Park Y."/>
            <person name="Robertson H.M."/>
            <person name="Tu Z."/>
            <person name="Wang J.J."/>
            <person name="Wang S."/>
            <person name="Richards S."/>
            <person name="Song H."/>
            <person name="Zhang L."/>
            <person name="Sodergren E."/>
            <person name="Werner D."/>
            <person name="Stanke M."/>
            <person name="Morgenstern B."/>
            <person name="Solovyev V."/>
            <person name="Kosarev P."/>
            <person name="Brown G."/>
            <person name="Chen H.C."/>
            <person name="Ermolaeva O."/>
            <person name="Hlavina W."/>
            <person name="Kapustin Y."/>
            <person name="Kiryutin B."/>
            <person name="Kitts P."/>
            <person name="Maglott D."/>
            <person name="Pruitt K."/>
            <person name="Sapojnikov V."/>
            <person name="Souvorov A."/>
            <person name="Mackey A.J."/>
            <person name="Waterhouse R.M."/>
            <person name="Wyder S."/>
            <person name="Zdobnov E.M."/>
            <person name="Zdobnov E.M."/>
            <person name="Wyder S."/>
            <person name="Kriventseva E.V."/>
            <person name="Kadowaki T."/>
            <person name="Bork P."/>
            <person name="Aranda M."/>
            <person name="Bao R."/>
            <person name="Beermann A."/>
            <person name="Berns N."/>
            <person name="Bolognesi R."/>
            <person name="Bonneton F."/>
            <person name="Bopp D."/>
            <person name="Brown S.J."/>
            <person name="Bucher G."/>
            <person name="Butts T."/>
            <person name="Chaumot A."/>
            <person name="Denell R.E."/>
            <person name="Ferrier D.E."/>
            <person name="Friedrich M."/>
            <person name="Gordon C.M."/>
            <person name="Jindra M."/>
            <person name="Klingler M."/>
            <person name="Lan Q."/>
            <person name="Lattorff H.M."/>
            <person name="Laudet V."/>
            <person name="von Levetsow C."/>
            <person name="Liu Z."/>
            <person name="Lutz R."/>
            <person name="Lynch J.A."/>
            <person name="da Fonseca R.N."/>
            <person name="Posnien N."/>
            <person name="Reuter R."/>
            <person name="Roth S."/>
            <person name="Savard J."/>
            <person name="Schinko J.B."/>
            <person name="Schmitt C."/>
            <person name="Schoppmeier M."/>
            <person name="Schroder R."/>
            <person name="Shippy T.D."/>
            <person name="Simonnet F."/>
            <person name="Marques-Souza H."/>
            <person name="Tautz D."/>
            <person name="Tomoyasu Y."/>
            <person name="Trauner J."/>
            <person name="Van der Zee M."/>
            <person name="Vervoort M."/>
            <person name="Wittkopp N."/>
            <person name="Wimmer E.A."/>
            <person name="Yang X."/>
            <person name="Jones A.K."/>
            <person name="Sattelle D.B."/>
            <person name="Ebert P.R."/>
            <person name="Nelson D."/>
            <person name="Scott J.G."/>
            <person name="Beeman R.W."/>
            <person name="Muthukrishnan S."/>
            <person name="Kramer K.J."/>
            <person name="Arakane Y."/>
            <person name="Beeman R.W."/>
            <person name="Zhu Q."/>
            <person name="Hogenkamp D."/>
            <person name="Dixit R."/>
            <person name="Oppert B."/>
            <person name="Jiang H."/>
            <person name="Zou Z."/>
            <person name="Marshall J."/>
            <person name="Elpidina E."/>
            <person name="Vinokurov K."/>
            <person name="Oppert C."/>
            <person name="Zou Z."/>
            <person name="Evans J."/>
            <person name="Lu Z."/>
            <person name="Zhao P."/>
            <person name="Sumathipala N."/>
            <person name="Altincicek B."/>
            <person name="Vilcinskas A."/>
            <person name="Williams M."/>
            <person name="Hultmark D."/>
            <person name="Hetru C."/>
            <person name="Jiang H."/>
            <person name="Grimmelikhuijzen C.J."/>
            <person name="Hauser F."/>
            <person name="Cazzamali G."/>
            <person name="Williamson M."/>
            <person name="Park Y."/>
            <person name="Li B."/>
            <person name="Tanaka Y."/>
            <person name="Predel R."/>
            <person name="Neupert S."/>
            <person name="Schachtner J."/>
            <person name="Verleyen P."/>
            <person name="Raible F."/>
            <person name="Bork P."/>
            <person name="Friedrich M."/>
            <person name="Walden K.K."/>
            <person name="Robertson H.M."/>
            <person name="Angeli S."/>
            <person name="Foret S."/>
            <person name="Bucher G."/>
            <person name="Schuetz S."/>
            <person name="Maleszka R."/>
            <person name="Wimmer E.A."/>
            <person name="Beeman R.W."/>
            <person name="Lorenzen M."/>
            <person name="Tomoyasu Y."/>
            <person name="Miller S.C."/>
            <person name="Grossmann D."/>
            <person name="Bucher G."/>
        </authorList>
    </citation>
    <scope>NUCLEOTIDE SEQUENCE [LARGE SCALE GENOMIC DNA]</scope>
    <source>
        <strain evidence="2 3">Georgia GA2</strain>
    </source>
</reference>
<name>D2A0K0_TRICA</name>
<dbReference type="PROSITE" id="PS51029">
    <property type="entry name" value="MADF"/>
    <property type="match status" value="1"/>
</dbReference>
<proteinExistence type="predicted"/>
<dbReference type="OrthoDB" id="6720674at2759"/>
<dbReference type="PANTHER" id="PTHR21505">
    <property type="entry name" value="MADF DOMAIN-CONTAINING PROTEIN-RELATED"/>
    <property type="match status" value="1"/>
</dbReference>
<dbReference type="KEGG" id="tca:103312726"/>
<dbReference type="AlphaFoldDB" id="D2A0K0"/>
<dbReference type="EMBL" id="KQ971338">
    <property type="protein sequence ID" value="EFA01674.1"/>
    <property type="molecule type" value="Genomic_DNA"/>
</dbReference>
<dbReference type="OMA" id="PIRRIMA"/>
<evidence type="ECO:0000313" key="3">
    <source>
        <dbReference type="Proteomes" id="UP000007266"/>
    </source>
</evidence>
<protein>
    <recommendedName>
        <fullName evidence="1">MADF domain-containing protein</fullName>
    </recommendedName>
</protein>
<dbReference type="eggNOG" id="ENOG502SDRG">
    <property type="taxonomic scope" value="Eukaryota"/>
</dbReference>
<feature type="domain" description="MADF" evidence="1">
    <location>
        <begin position="19"/>
        <end position="108"/>
    </location>
</feature>
<accession>D2A0K0</accession>
<dbReference type="InParanoid" id="D2A0K0"/>
<keyword evidence="3" id="KW-1185">Reference proteome</keyword>
<dbReference type="Proteomes" id="UP000007266">
    <property type="component" value="Linkage group 4"/>
</dbReference>
<dbReference type="InterPro" id="IPR006578">
    <property type="entry name" value="MADF-dom"/>
</dbReference>
<evidence type="ECO:0000313" key="2">
    <source>
        <dbReference type="EMBL" id="EFA01674.1"/>
    </source>
</evidence>
<dbReference type="Pfam" id="PF10545">
    <property type="entry name" value="MADF_DNA_bdg"/>
    <property type="match status" value="1"/>
</dbReference>
<dbReference type="PhylomeDB" id="D2A0K0"/>
<evidence type="ECO:0000259" key="1">
    <source>
        <dbReference type="PROSITE" id="PS51029"/>
    </source>
</evidence>
<sequence length="215" mass="25496">MEPTTQPQAPEWTCPEVLRLIREFGKRPALWDPDCDDYKNRSRKHAKWLELANIFNCSRLEVERKMKILNSQYRRERFKAIQMKKAGKFHVTTWYGYKEFSFMNKLLERYKNKSEQSNESNAMPNIKREIGEEVLEDEESENGEVTESPCFVDVSEVEKNKCETQNFKDEWSLFGELVAHVFRKLPDDRTRCIVRHKINTVLYEAELATYGNGIN</sequence>
<gene>
    <name evidence="2" type="primary">AUGUSTUS-3.0.2_07246</name>
    <name evidence="2" type="ORF">TcasGA2_TC007246</name>
</gene>